<evidence type="ECO:0000259" key="11">
    <source>
        <dbReference type="PROSITE" id="PS50089"/>
    </source>
</evidence>
<evidence type="ECO:0000256" key="8">
    <source>
        <dbReference type="PROSITE-ProRule" id="PRU00175"/>
    </source>
</evidence>
<evidence type="ECO:0000256" key="5">
    <source>
        <dbReference type="ARBA" id="ARBA00022833"/>
    </source>
</evidence>
<proteinExistence type="predicted"/>
<feature type="transmembrane region" description="Helical" evidence="10">
    <location>
        <begin position="381"/>
        <end position="402"/>
    </location>
</feature>
<gene>
    <name evidence="12" type="ORF">KP79_PYT17459</name>
</gene>
<feature type="transmembrane region" description="Helical" evidence="10">
    <location>
        <begin position="230"/>
        <end position="250"/>
    </location>
</feature>
<dbReference type="Pfam" id="PF13705">
    <property type="entry name" value="TRC8_N"/>
    <property type="match status" value="1"/>
</dbReference>
<feature type="transmembrane region" description="Helical" evidence="10">
    <location>
        <begin position="457"/>
        <end position="475"/>
    </location>
</feature>
<dbReference type="SUPFAM" id="SSF57850">
    <property type="entry name" value="RING/U-box"/>
    <property type="match status" value="1"/>
</dbReference>
<comment type="caution">
    <text evidence="12">The sequence shown here is derived from an EMBL/GenBank/DDBJ whole genome shotgun (WGS) entry which is preliminary data.</text>
</comment>
<evidence type="ECO:0000313" key="12">
    <source>
        <dbReference type="EMBL" id="OWF45513.1"/>
    </source>
</evidence>
<sequence>MLTIGRGSIESIVCVILRVPALFIVESWFRTSQRDVAKSVLKNQPSETEGLYALGSYTALIFAAILATLPLRKLVNLYMHFIALILLFNEHKLSQLYVDMHAASNEISILDDAKGSAGMQRFVTFIGIQCVMAVLTAYLLDITNWVRYTFFVFTMPVFACAMGTGLEEQQVVINIAAIFTVIMIGLYFLNCIGSIINMCKEAVMQVYISFEVVGGIATLAAMWYSLLIPVQLLVFWLVMFSTQLFVYVNSTNLPVLDEGVMITFLASIGECCATPISLFALSVTISYASFCILTLTKIYLQGWSTYQADNDALRGWTEGFTMLLIAIQTGLLDLKPLQRAFLMSILLFIVASSLIQSMYEISEPILLGLSAAHNRNIFKHIRAVALFTFLWMFPLFMTYSICHYFDLDFWLLVIMSSCLLTTVQVIGALVVYALFMYDSVSAKNWDSLDDVIYYTRSVVRVLEFVVAVFIVCYGMKESIAGDWSWINSSILIIHCYFNVWQRLQTGWKSFLLRREAVKRMESLPHASAEQLAAYNDVCPICYTSLDSARITPCGHYFHGTCLKKWLYIQENCPMCHKNIYQNSMDSSPGSGDKDVVNRNNREGEENDEEVVHDYDEMSDNTVSNDDRDSTQGGEMEEDNSYEGIDDDIDDE</sequence>
<name>A0A210Q9U6_MIZYE</name>
<dbReference type="GO" id="GO:0012505">
    <property type="term" value="C:endomembrane system"/>
    <property type="evidence" value="ECO:0007669"/>
    <property type="project" value="TreeGrafter"/>
</dbReference>
<evidence type="ECO:0000256" key="7">
    <source>
        <dbReference type="ARBA" id="ARBA00023136"/>
    </source>
</evidence>
<evidence type="ECO:0000256" key="1">
    <source>
        <dbReference type="ARBA" id="ARBA00004141"/>
    </source>
</evidence>
<feature type="transmembrane region" description="Helical" evidence="10">
    <location>
        <begin position="409"/>
        <end position="437"/>
    </location>
</feature>
<dbReference type="Gene3D" id="3.30.40.10">
    <property type="entry name" value="Zinc/RING finger domain, C3HC4 (zinc finger)"/>
    <property type="match status" value="1"/>
</dbReference>
<dbReference type="SMART" id="SM00184">
    <property type="entry name" value="RING"/>
    <property type="match status" value="1"/>
</dbReference>
<dbReference type="PROSITE" id="PS50089">
    <property type="entry name" value="ZF_RING_2"/>
    <property type="match status" value="1"/>
</dbReference>
<evidence type="ECO:0000313" key="13">
    <source>
        <dbReference type="Proteomes" id="UP000242188"/>
    </source>
</evidence>
<dbReference type="GO" id="GO:0008270">
    <property type="term" value="F:zinc ion binding"/>
    <property type="evidence" value="ECO:0007669"/>
    <property type="project" value="UniProtKB-KW"/>
</dbReference>
<feature type="region of interest" description="Disordered" evidence="9">
    <location>
        <begin position="583"/>
        <end position="651"/>
    </location>
</feature>
<dbReference type="CDD" id="cd16476">
    <property type="entry name" value="RING-H2_RNF139-like"/>
    <property type="match status" value="1"/>
</dbReference>
<feature type="domain" description="RING-type" evidence="11">
    <location>
        <begin position="538"/>
        <end position="576"/>
    </location>
</feature>
<keyword evidence="6 10" id="KW-1133">Transmembrane helix</keyword>
<dbReference type="STRING" id="6573.A0A210Q9U6"/>
<feature type="transmembrane region" description="Helical" evidence="10">
    <location>
        <begin position="202"/>
        <end position="224"/>
    </location>
</feature>
<dbReference type="InterPro" id="IPR013083">
    <property type="entry name" value="Znf_RING/FYVE/PHD"/>
</dbReference>
<feature type="transmembrane region" description="Helical" evidence="10">
    <location>
        <begin position="12"/>
        <end position="30"/>
    </location>
</feature>
<dbReference type="InterPro" id="IPR025754">
    <property type="entry name" value="TRC8_N_dom"/>
</dbReference>
<organism evidence="12 13">
    <name type="scientific">Mizuhopecten yessoensis</name>
    <name type="common">Japanese scallop</name>
    <name type="synonym">Patinopecten yessoensis</name>
    <dbReference type="NCBI Taxonomy" id="6573"/>
    <lineage>
        <taxon>Eukaryota</taxon>
        <taxon>Metazoa</taxon>
        <taxon>Spiralia</taxon>
        <taxon>Lophotrochozoa</taxon>
        <taxon>Mollusca</taxon>
        <taxon>Bivalvia</taxon>
        <taxon>Autobranchia</taxon>
        <taxon>Pteriomorphia</taxon>
        <taxon>Pectinida</taxon>
        <taxon>Pectinoidea</taxon>
        <taxon>Pectinidae</taxon>
        <taxon>Mizuhopecten</taxon>
    </lineage>
</organism>
<dbReference type="InterPro" id="IPR001841">
    <property type="entry name" value="Znf_RING"/>
</dbReference>
<dbReference type="Proteomes" id="UP000242188">
    <property type="component" value="Unassembled WGS sequence"/>
</dbReference>
<evidence type="ECO:0000256" key="3">
    <source>
        <dbReference type="ARBA" id="ARBA00022723"/>
    </source>
</evidence>
<protein>
    <submittedName>
        <fullName evidence="12">RING finger protein 145</fullName>
    </submittedName>
</protein>
<dbReference type="GO" id="GO:0061630">
    <property type="term" value="F:ubiquitin protein ligase activity"/>
    <property type="evidence" value="ECO:0007669"/>
    <property type="project" value="TreeGrafter"/>
</dbReference>
<feature type="transmembrane region" description="Helical" evidence="10">
    <location>
        <begin position="145"/>
        <end position="165"/>
    </location>
</feature>
<feature type="transmembrane region" description="Helical" evidence="10">
    <location>
        <begin position="341"/>
        <end position="361"/>
    </location>
</feature>
<feature type="transmembrane region" description="Helical" evidence="10">
    <location>
        <begin position="50"/>
        <end position="71"/>
    </location>
</feature>
<feature type="transmembrane region" description="Helical" evidence="10">
    <location>
        <begin position="262"/>
        <end position="295"/>
    </location>
</feature>
<dbReference type="Pfam" id="PF13639">
    <property type="entry name" value="zf-RING_2"/>
    <property type="match status" value="1"/>
</dbReference>
<dbReference type="InterPro" id="IPR011016">
    <property type="entry name" value="Znf_RING-CH"/>
</dbReference>
<evidence type="ECO:0000256" key="9">
    <source>
        <dbReference type="SAM" id="MobiDB-lite"/>
    </source>
</evidence>
<evidence type="ECO:0000256" key="6">
    <source>
        <dbReference type="ARBA" id="ARBA00022989"/>
    </source>
</evidence>
<evidence type="ECO:0000256" key="10">
    <source>
        <dbReference type="SAM" id="Phobius"/>
    </source>
</evidence>
<dbReference type="GO" id="GO:0036503">
    <property type="term" value="P:ERAD pathway"/>
    <property type="evidence" value="ECO:0007669"/>
    <property type="project" value="TreeGrafter"/>
</dbReference>
<keyword evidence="7 10" id="KW-0472">Membrane</keyword>
<feature type="compositionally biased region" description="Acidic residues" evidence="9">
    <location>
        <begin position="634"/>
        <end position="651"/>
    </location>
</feature>
<reference evidence="12 13" key="1">
    <citation type="journal article" date="2017" name="Nat. Ecol. Evol.">
        <title>Scallop genome provides insights into evolution of bilaterian karyotype and development.</title>
        <authorList>
            <person name="Wang S."/>
            <person name="Zhang J."/>
            <person name="Jiao W."/>
            <person name="Li J."/>
            <person name="Xun X."/>
            <person name="Sun Y."/>
            <person name="Guo X."/>
            <person name="Huan P."/>
            <person name="Dong B."/>
            <person name="Zhang L."/>
            <person name="Hu X."/>
            <person name="Sun X."/>
            <person name="Wang J."/>
            <person name="Zhao C."/>
            <person name="Wang Y."/>
            <person name="Wang D."/>
            <person name="Huang X."/>
            <person name="Wang R."/>
            <person name="Lv J."/>
            <person name="Li Y."/>
            <person name="Zhang Z."/>
            <person name="Liu B."/>
            <person name="Lu W."/>
            <person name="Hui Y."/>
            <person name="Liang J."/>
            <person name="Zhou Z."/>
            <person name="Hou R."/>
            <person name="Li X."/>
            <person name="Liu Y."/>
            <person name="Li H."/>
            <person name="Ning X."/>
            <person name="Lin Y."/>
            <person name="Zhao L."/>
            <person name="Xing Q."/>
            <person name="Dou J."/>
            <person name="Li Y."/>
            <person name="Mao J."/>
            <person name="Guo H."/>
            <person name="Dou H."/>
            <person name="Li T."/>
            <person name="Mu C."/>
            <person name="Jiang W."/>
            <person name="Fu Q."/>
            <person name="Fu X."/>
            <person name="Miao Y."/>
            <person name="Liu J."/>
            <person name="Yu Q."/>
            <person name="Li R."/>
            <person name="Liao H."/>
            <person name="Li X."/>
            <person name="Kong Y."/>
            <person name="Jiang Z."/>
            <person name="Chourrout D."/>
            <person name="Li R."/>
            <person name="Bao Z."/>
        </authorList>
    </citation>
    <scope>NUCLEOTIDE SEQUENCE [LARGE SCALE GENOMIC DNA]</scope>
    <source>
        <strain evidence="12 13">PY_sf001</strain>
    </source>
</reference>
<dbReference type="GO" id="GO:0043161">
    <property type="term" value="P:proteasome-mediated ubiquitin-dependent protein catabolic process"/>
    <property type="evidence" value="ECO:0007669"/>
    <property type="project" value="TreeGrafter"/>
</dbReference>
<dbReference type="InterPro" id="IPR050731">
    <property type="entry name" value="HRD1_E3_ubiq-ligases"/>
</dbReference>
<dbReference type="OrthoDB" id="4752984at2759"/>
<accession>A0A210Q9U6</accession>
<feature type="transmembrane region" description="Helical" evidence="10">
    <location>
        <begin position="171"/>
        <end position="190"/>
    </location>
</feature>
<dbReference type="EMBL" id="NEDP02004479">
    <property type="protein sequence ID" value="OWF45513.1"/>
    <property type="molecule type" value="Genomic_DNA"/>
</dbReference>
<feature type="compositionally biased region" description="Basic and acidic residues" evidence="9">
    <location>
        <begin position="591"/>
        <end position="615"/>
    </location>
</feature>
<dbReference type="PANTHER" id="PTHR22763:SF191">
    <property type="entry name" value="RING FINGER PROTEIN 145 HOMOLOG"/>
    <property type="match status" value="1"/>
</dbReference>
<feature type="transmembrane region" description="Helical" evidence="10">
    <location>
        <begin position="118"/>
        <end position="140"/>
    </location>
</feature>
<evidence type="ECO:0000256" key="2">
    <source>
        <dbReference type="ARBA" id="ARBA00022692"/>
    </source>
</evidence>
<keyword evidence="4 8" id="KW-0863">Zinc-finger</keyword>
<dbReference type="GO" id="GO:0016020">
    <property type="term" value="C:membrane"/>
    <property type="evidence" value="ECO:0007669"/>
    <property type="project" value="UniProtKB-SubCell"/>
</dbReference>
<dbReference type="AlphaFoldDB" id="A0A210Q9U6"/>
<dbReference type="SMART" id="SM00744">
    <property type="entry name" value="RINGv"/>
    <property type="match status" value="1"/>
</dbReference>
<keyword evidence="3" id="KW-0479">Metal-binding</keyword>
<evidence type="ECO:0000256" key="4">
    <source>
        <dbReference type="ARBA" id="ARBA00022771"/>
    </source>
</evidence>
<feature type="transmembrane region" description="Helical" evidence="10">
    <location>
        <begin position="315"/>
        <end position="334"/>
    </location>
</feature>
<keyword evidence="13" id="KW-1185">Reference proteome</keyword>
<keyword evidence="5" id="KW-0862">Zinc</keyword>
<dbReference type="PANTHER" id="PTHR22763">
    <property type="entry name" value="RING ZINC FINGER PROTEIN"/>
    <property type="match status" value="1"/>
</dbReference>
<comment type="subcellular location">
    <subcellularLocation>
        <location evidence="1">Membrane</location>
        <topology evidence="1">Multi-pass membrane protein</topology>
    </subcellularLocation>
</comment>
<keyword evidence="2 10" id="KW-0812">Transmembrane</keyword>